<comment type="caution">
    <text evidence="1">The sequence shown here is derived from an EMBL/GenBank/DDBJ whole genome shotgun (WGS) entry which is preliminary data.</text>
</comment>
<protein>
    <submittedName>
        <fullName evidence="1">DUF3793 family protein</fullName>
    </submittedName>
</protein>
<gene>
    <name evidence="1" type="ORF">IAB74_00475</name>
</gene>
<reference evidence="1" key="2">
    <citation type="journal article" date="2021" name="PeerJ">
        <title>Extensive microbial diversity within the chicken gut microbiome revealed by metagenomics and culture.</title>
        <authorList>
            <person name="Gilroy R."/>
            <person name="Ravi A."/>
            <person name="Getino M."/>
            <person name="Pursley I."/>
            <person name="Horton D.L."/>
            <person name="Alikhan N.F."/>
            <person name="Baker D."/>
            <person name="Gharbi K."/>
            <person name="Hall N."/>
            <person name="Watson M."/>
            <person name="Adriaenssens E.M."/>
            <person name="Foster-Nyarko E."/>
            <person name="Jarju S."/>
            <person name="Secka A."/>
            <person name="Antonio M."/>
            <person name="Oren A."/>
            <person name="Chaudhuri R.R."/>
            <person name="La Ragione R."/>
            <person name="Hildebrand F."/>
            <person name="Pallen M.J."/>
        </authorList>
    </citation>
    <scope>NUCLEOTIDE SEQUENCE</scope>
    <source>
        <strain evidence="1">13361</strain>
    </source>
</reference>
<evidence type="ECO:0000313" key="2">
    <source>
        <dbReference type="Proteomes" id="UP000886796"/>
    </source>
</evidence>
<dbReference type="EMBL" id="DVFK01000009">
    <property type="protein sequence ID" value="HIQ66972.1"/>
    <property type="molecule type" value="Genomic_DNA"/>
</dbReference>
<name>A0A9D0Z0U3_9FIRM</name>
<organism evidence="1 2">
    <name type="scientific">Candidatus Faecousia excrementigallinarum</name>
    <dbReference type="NCBI Taxonomy" id="2840806"/>
    <lineage>
        <taxon>Bacteria</taxon>
        <taxon>Bacillati</taxon>
        <taxon>Bacillota</taxon>
        <taxon>Clostridia</taxon>
        <taxon>Eubacteriales</taxon>
        <taxon>Oscillospiraceae</taxon>
        <taxon>Faecousia</taxon>
    </lineage>
</organism>
<proteinExistence type="predicted"/>
<evidence type="ECO:0000313" key="1">
    <source>
        <dbReference type="EMBL" id="HIQ66972.1"/>
    </source>
</evidence>
<dbReference type="AlphaFoldDB" id="A0A9D0Z0U3"/>
<dbReference type="Pfam" id="PF12672">
    <property type="entry name" value="DUF3793"/>
    <property type="match status" value="1"/>
</dbReference>
<reference evidence="1" key="1">
    <citation type="submission" date="2020-10" db="EMBL/GenBank/DDBJ databases">
        <authorList>
            <person name="Gilroy R."/>
        </authorList>
    </citation>
    <scope>NUCLEOTIDE SEQUENCE</scope>
    <source>
        <strain evidence="1">13361</strain>
    </source>
</reference>
<sequence>MPDAMIVRHCAPTLAGLKTASMFTCPFQSREEMNRQVSRLNRRLAPRGIRVLPLRYRGGRGLIYLYRPGWLNRDLQQAESRCILTRCGYGWDTCAGQLRRLRQRLESSREFPHEIGLFLGYPPEDVRGFMEEKAENYKCVGCWKVYGDPERAQRTFDRYKKCTDAYCRCLEKGRPIEGLAVIRKGS</sequence>
<accession>A0A9D0Z0U3</accession>
<dbReference type="Proteomes" id="UP000886796">
    <property type="component" value="Unassembled WGS sequence"/>
</dbReference>
<dbReference type="InterPro" id="IPR024523">
    <property type="entry name" value="DUF3793"/>
</dbReference>